<dbReference type="Pfam" id="PF00345">
    <property type="entry name" value="PapD_N"/>
    <property type="match status" value="1"/>
</dbReference>
<feature type="domain" description="Pili assembly chaperone C-terminal" evidence="9">
    <location>
        <begin position="181"/>
        <end position="236"/>
    </location>
</feature>
<dbReference type="Proteomes" id="UP000240989">
    <property type="component" value="Unassembled WGS sequence"/>
</dbReference>
<evidence type="ECO:0000256" key="3">
    <source>
        <dbReference type="ARBA" id="ARBA00022558"/>
    </source>
</evidence>
<evidence type="ECO:0000313" key="11">
    <source>
        <dbReference type="Proteomes" id="UP000240989"/>
    </source>
</evidence>
<dbReference type="InterPro" id="IPR018046">
    <property type="entry name" value="Pili_assmbl_chaperone_CS"/>
</dbReference>
<dbReference type="PANTHER" id="PTHR30251">
    <property type="entry name" value="PILUS ASSEMBLY CHAPERONE"/>
    <property type="match status" value="1"/>
</dbReference>
<evidence type="ECO:0000256" key="7">
    <source>
        <dbReference type="RuleBase" id="RU003918"/>
    </source>
</evidence>
<feature type="domain" description="Pili assembly chaperone N-terminal" evidence="8">
    <location>
        <begin position="40"/>
        <end position="159"/>
    </location>
</feature>
<dbReference type="InterPro" id="IPR001829">
    <property type="entry name" value="Pili_assmbl_chaperone_bac"/>
</dbReference>
<dbReference type="PROSITE" id="PS00635">
    <property type="entry name" value="PILI_CHAPERONE"/>
    <property type="match status" value="1"/>
</dbReference>
<dbReference type="SUPFAM" id="SSF49354">
    <property type="entry name" value="PapD-like"/>
    <property type="match status" value="1"/>
</dbReference>
<dbReference type="InterPro" id="IPR050643">
    <property type="entry name" value="Periplasmic_pilus_chap"/>
</dbReference>
<dbReference type="InterPro" id="IPR016147">
    <property type="entry name" value="Pili_assmbl_chaperone_N"/>
</dbReference>
<accession>A0ABX5H599</accession>
<dbReference type="InterPro" id="IPR013783">
    <property type="entry name" value="Ig-like_fold"/>
</dbReference>
<evidence type="ECO:0000313" key="10">
    <source>
        <dbReference type="EMBL" id="PSX10982.1"/>
    </source>
</evidence>
<dbReference type="Pfam" id="PF02753">
    <property type="entry name" value="PapD_C"/>
    <property type="match status" value="1"/>
</dbReference>
<evidence type="ECO:0000256" key="4">
    <source>
        <dbReference type="ARBA" id="ARBA00022729"/>
    </source>
</evidence>
<dbReference type="EMBL" id="PYOU01000005">
    <property type="protein sequence ID" value="PSX10982.1"/>
    <property type="molecule type" value="Genomic_DNA"/>
</dbReference>
<evidence type="ECO:0000256" key="2">
    <source>
        <dbReference type="ARBA" id="ARBA00007399"/>
    </source>
</evidence>
<keyword evidence="3" id="KW-1029">Fimbrium biogenesis</keyword>
<dbReference type="Gene3D" id="2.60.40.10">
    <property type="entry name" value="Immunoglobulins"/>
    <property type="match status" value="2"/>
</dbReference>
<keyword evidence="6 7" id="KW-0143">Chaperone</keyword>
<keyword evidence="11" id="KW-1185">Reference proteome</keyword>
<comment type="similarity">
    <text evidence="2 7">Belongs to the periplasmic pilus chaperone family.</text>
</comment>
<evidence type="ECO:0000259" key="8">
    <source>
        <dbReference type="Pfam" id="PF00345"/>
    </source>
</evidence>
<dbReference type="PANTHER" id="PTHR30251:SF11">
    <property type="entry name" value="CHAPERONE PROTEIN FIMC-RELATED"/>
    <property type="match status" value="1"/>
</dbReference>
<evidence type="ECO:0000256" key="5">
    <source>
        <dbReference type="ARBA" id="ARBA00022764"/>
    </source>
</evidence>
<comment type="caution">
    <text evidence="10">The sequence shown here is derived from an EMBL/GenBank/DDBJ whole genome shotgun (WGS) entry which is preliminary data.</text>
</comment>
<proteinExistence type="inferred from homology"/>
<protein>
    <recommendedName>
        <fullName evidence="12">Fimbrial chaperone protein</fullName>
    </recommendedName>
</protein>
<evidence type="ECO:0008006" key="12">
    <source>
        <dbReference type="Google" id="ProtNLM"/>
    </source>
</evidence>
<dbReference type="InterPro" id="IPR016148">
    <property type="entry name" value="Pili_assmbl_chaperone_C"/>
</dbReference>
<evidence type="ECO:0000256" key="6">
    <source>
        <dbReference type="ARBA" id="ARBA00023186"/>
    </source>
</evidence>
<dbReference type="InterPro" id="IPR008962">
    <property type="entry name" value="PapD-like_sf"/>
</dbReference>
<keyword evidence="4" id="KW-0732">Signal</keyword>
<reference evidence="10 11" key="1">
    <citation type="submission" date="2018-01" db="EMBL/GenBank/DDBJ databases">
        <title>Whole genome sequencing of Histamine producing bacteria.</title>
        <authorList>
            <person name="Butler K."/>
        </authorList>
    </citation>
    <scope>NUCLEOTIDE SEQUENCE [LARGE SCALE GENOMIC DNA]</scope>
    <source>
        <strain evidence="10 11">A6-1</strain>
    </source>
</reference>
<evidence type="ECO:0000256" key="1">
    <source>
        <dbReference type="ARBA" id="ARBA00004418"/>
    </source>
</evidence>
<name>A0ABX5H599_PHOAN</name>
<comment type="subcellular location">
    <subcellularLocation>
        <location evidence="1 7">Periplasm</location>
    </subcellularLocation>
</comment>
<dbReference type="InterPro" id="IPR036316">
    <property type="entry name" value="Pili_assmbl_chap_C_dom_sf"/>
</dbReference>
<keyword evidence="5" id="KW-0574">Periplasm</keyword>
<gene>
    <name evidence="10" type="ORF">C0W27_07370</name>
</gene>
<dbReference type="SUPFAM" id="SSF49584">
    <property type="entry name" value="Periplasmic chaperone C-domain"/>
    <property type="match status" value="1"/>
</dbReference>
<evidence type="ECO:0000259" key="9">
    <source>
        <dbReference type="Pfam" id="PF02753"/>
    </source>
</evidence>
<sequence>MLQLLNTVATFSKRSVLKIKILHLCTLLIVVLTSVNTYAGVALGQTRVIFDGSKKEVELSVSNNKKDSNYLIQSYITKSNNKKTNDFIITPPLFVMKGKEENLLRIVGVNKESLAKDRESLYWINVKAIPSLTEKDKGKNMIQIAIDSRIKLFYRPHKFKITPIKAQSMIKFSKVGNKIKISNPTPYYITIVNMYVGKGKFEPTMVAPYSEHKIDNEKYYRGKVTYQTINDYGGESDVIKAGSI</sequence>
<organism evidence="10 11">
    <name type="scientific">Photobacterium angustum</name>
    <dbReference type="NCBI Taxonomy" id="661"/>
    <lineage>
        <taxon>Bacteria</taxon>
        <taxon>Pseudomonadati</taxon>
        <taxon>Pseudomonadota</taxon>
        <taxon>Gammaproteobacteria</taxon>
        <taxon>Vibrionales</taxon>
        <taxon>Vibrionaceae</taxon>
        <taxon>Photobacterium</taxon>
    </lineage>
</organism>
<dbReference type="PRINTS" id="PR00969">
    <property type="entry name" value="CHAPERONPILI"/>
</dbReference>